<keyword evidence="2" id="KW-0808">Transferase</keyword>
<dbReference type="AlphaFoldDB" id="A0AAE8MNB4"/>
<evidence type="ECO:0000256" key="1">
    <source>
        <dbReference type="ARBA" id="ARBA00007274"/>
    </source>
</evidence>
<name>A0AAE8MNB4_9HYPO</name>
<dbReference type="EMBL" id="ONZP01000720">
    <property type="protein sequence ID" value="SPJ90294.1"/>
    <property type="molecule type" value="Genomic_DNA"/>
</dbReference>
<dbReference type="InterPro" id="IPR024688">
    <property type="entry name" value="Mac_dom"/>
</dbReference>
<evidence type="ECO:0000259" key="3">
    <source>
        <dbReference type="SMART" id="SM01266"/>
    </source>
</evidence>
<organism evidence="4 5">
    <name type="scientific">Fusarium torulosum</name>
    <dbReference type="NCBI Taxonomy" id="33205"/>
    <lineage>
        <taxon>Eukaryota</taxon>
        <taxon>Fungi</taxon>
        <taxon>Dikarya</taxon>
        <taxon>Ascomycota</taxon>
        <taxon>Pezizomycotina</taxon>
        <taxon>Sordariomycetes</taxon>
        <taxon>Hypocreomycetidae</taxon>
        <taxon>Hypocreales</taxon>
        <taxon>Nectriaceae</taxon>
        <taxon>Fusarium</taxon>
    </lineage>
</organism>
<sequence length="88" mass="10233">MAKQQIDVEIIEFAKELKGTPWCDEYEKMISGMLYNPLHPKLLEGRHRARGLSYKFNNLDPNTSNYEEMANKRLEMLSAMSPSEKIVL</sequence>
<dbReference type="Proteomes" id="UP001187734">
    <property type="component" value="Unassembled WGS sequence"/>
</dbReference>
<evidence type="ECO:0000313" key="4">
    <source>
        <dbReference type="EMBL" id="SPJ90294.1"/>
    </source>
</evidence>
<dbReference type="SMART" id="SM01266">
    <property type="entry name" value="Mac"/>
    <property type="match status" value="1"/>
</dbReference>
<evidence type="ECO:0000256" key="2">
    <source>
        <dbReference type="ARBA" id="ARBA00022679"/>
    </source>
</evidence>
<comment type="similarity">
    <text evidence="1">Belongs to the transferase hexapeptide repeat family.</text>
</comment>
<keyword evidence="5" id="KW-1185">Reference proteome</keyword>
<protein>
    <submittedName>
        <fullName evidence="4">Related to E.coli galactoside O-acetyltransferase</fullName>
    </submittedName>
</protein>
<proteinExistence type="inferred from homology"/>
<dbReference type="GO" id="GO:0016407">
    <property type="term" value="F:acetyltransferase activity"/>
    <property type="evidence" value="ECO:0007669"/>
    <property type="project" value="InterPro"/>
</dbReference>
<evidence type="ECO:0000313" key="5">
    <source>
        <dbReference type="Proteomes" id="UP001187734"/>
    </source>
</evidence>
<dbReference type="Pfam" id="PF12464">
    <property type="entry name" value="Mac"/>
    <property type="match status" value="1"/>
</dbReference>
<accession>A0AAE8MNB4</accession>
<reference evidence="4" key="1">
    <citation type="submission" date="2018-03" db="EMBL/GenBank/DDBJ databases">
        <authorList>
            <person name="Guldener U."/>
        </authorList>
    </citation>
    <scope>NUCLEOTIDE SEQUENCE</scope>
</reference>
<feature type="domain" description="Maltose/galactoside acetyltransferase" evidence="3">
    <location>
        <begin position="26"/>
        <end position="82"/>
    </location>
</feature>
<comment type="caution">
    <text evidence="4">The sequence shown here is derived from an EMBL/GenBank/DDBJ whole genome shotgun (WGS) entry which is preliminary data.</text>
</comment>
<gene>
    <name evidence="4" type="ORF">FTOL_13175</name>
</gene>